<gene>
    <name evidence="2" type="ORF">SJAV_00440</name>
</gene>
<evidence type="ECO:0000256" key="1">
    <source>
        <dbReference type="SAM" id="Phobius"/>
    </source>
</evidence>
<keyword evidence="1" id="KW-0812">Transmembrane</keyword>
<feature type="transmembrane region" description="Helical" evidence="1">
    <location>
        <begin position="162"/>
        <end position="177"/>
    </location>
</feature>
<sequence>MGMIELLIKHRYGDNGLLAYIDLSFALATGLVISYNSLYPLTRIVDSTQQLATFNIILWVESLILTTLNIKNISLGLGQDLFDGTIISFLQMRGRKKFFLASYFIDVLLLGILYILATEVVFYLSSFTPPSLWFIEFFSLYLFISNISLLITIILKRPYRSFFISIILVFGFLFLLLKGMFSVSQYILVLSFIIVYVDYLLFRRVTI</sequence>
<organism evidence="2">
    <name type="scientific">Sulfurisphaera javensis</name>
    <dbReference type="NCBI Taxonomy" id="2049879"/>
    <lineage>
        <taxon>Archaea</taxon>
        <taxon>Thermoproteota</taxon>
        <taxon>Thermoprotei</taxon>
        <taxon>Sulfolobales</taxon>
        <taxon>Sulfolobaceae</taxon>
        <taxon>Sulfurisphaera</taxon>
    </lineage>
</organism>
<dbReference type="EMBL" id="AP031322">
    <property type="protein sequence ID" value="BFH72100.1"/>
    <property type="molecule type" value="Genomic_DNA"/>
</dbReference>
<keyword evidence="1" id="KW-1133">Transmembrane helix</keyword>
<dbReference type="AlphaFoldDB" id="A0AAT9GMT1"/>
<evidence type="ECO:0000313" key="2">
    <source>
        <dbReference type="EMBL" id="BFH72100.1"/>
    </source>
</evidence>
<proteinExistence type="predicted"/>
<feature type="transmembrane region" description="Helical" evidence="1">
    <location>
        <begin position="98"/>
        <end position="117"/>
    </location>
</feature>
<protein>
    <submittedName>
        <fullName evidence="2">Uncharacterized protein</fullName>
    </submittedName>
</protein>
<feature type="transmembrane region" description="Helical" evidence="1">
    <location>
        <begin position="183"/>
        <end position="202"/>
    </location>
</feature>
<feature type="transmembrane region" description="Helical" evidence="1">
    <location>
        <begin position="17"/>
        <end position="36"/>
    </location>
</feature>
<accession>A0AAT9GMT1</accession>
<reference evidence="2" key="1">
    <citation type="submission" date="2024-03" db="EMBL/GenBank/DDBJ databases">
        <title>Complete genome sequence of Sulfurisphaera javensis strain KD-1.</title>
        <authorList>
            <person name="Sakai H."/>
            <person name="Nur N."/>
            <person name="Suwanto A."/>
            <person name="Kurosawa N."/>
        </authorList>
    </citation>
    <scope>NUCLEOTIDE SEQUENCE</scope>
    <source>
        <strain evidence="2">KD-1</strain>
    </source>
</reference>
<keyword evidence="1" id="KW-0472">Membrane</keyword>
<dbReference type="KEGG" id="sjv:SJAV_00440"/>
<feature type="transmembrane region" description="Helical" evidence="1">
    <location>
        <begin position="137"/>
        <end position="155"/>
    </location>
</feature>
<name>A0AAT9GMT1_9CREN</name>